<dbReference type="RefSeq" id="WP_172697746.1">
    <property type="nucleotide sequence ID" value="NZ_JAQLWY010000015.1"/>
</dbReference>
<organism evidence="1 2">
    <name type="scientific">Flavonifractor plautii</name>
    <name type="common">Fusobacterium plautii</name>
    <dbReference type="NCBI Taxonomy" id="292800"/>
    <lineage>
        <taxon>Bacteria</taxon>
        <taxon>Bacillati</taxon>
        <taxon>Bacillota</taxon>
        <taxon>Clostridia</taxon>
        <taxon>Eubacteriales</taxon>
        <taxon>Oscillospiraceae</taxon>
        <taxon>Flavonifractor</taxon>
    </lineage>
</organism>
<dbReference type="EMBL" id="WKPR01000013">
    <property type="protein sequence ID" value="MSB20491.1"/>
    <property type="molecule type" value="Genomic_DNA"/>
</dbReference>
<sequence length="270" mass="30358">MKAKIRNLGTLYSGSELIGSRCSIAYSKGDHSRDINIRDTVPNLEITWVEYDGLLMAQYPVLCKISFDDLKFAGLIQGKQVQIDGVHYELRLLRGGLRDFPSPDDLWVREVWKAAEHIWKHEDLRCWGYRSPAPGSCSFDGVLTALTDSDSPIWTAVLPTDTRSETIGWRPVLEPVFEDPKLLLPGTEVSIRFSSGELVIGNLQEVNNYDIVLSNSNGYGKEGSCRHIGDHVLCIDRNTIRELRRMRRYGDGGCSGLQKMSGSILPREDE</sequence>
<accession>A0A6I2R2S5</accession>
<dbReference type="Proteomes" id="UP000434475">
    <property type="component" value="Unassembled WGS sequence"/>
</dbReference>
<dbReference type="AlphaFoldDB" id="A0A6I2R2S5"/>
<name>A0A6I2R2S5_FLAPL</name>
<evidence type="ECO:0000313" key="1">
    <source>
        <dbReference type="EMBL" id="MSB20491.1"/>
    </source>
</evidence>
<evidence type="ECO:0000313" key="2">
    <source>
        <dbReference type="Proteomes" id="UP000434475"/>
    </source>
</evidence>
<gene>
    <name evidence="1" type="ORF">GKE97_13320</name>
</gene>
<reference evidence="1 2" key="1">
    <citation type="journal article" date="2019" name="Nat. Med.">
        <title>A library of human gut bacterial isolates paired with longitudinal multiomics data enables mechanistic microbiome research.</title>
        <authorList>
            <person name="Poyet M."/>
            <person name="Groussin M."/>
            <person name="Gibbons S.M."/>
            <person name="Avila-Pacheco J."/>
            <person name="Jiang X."/>
            <person name="Kearney S.M."/>
            <person name="Perrotta A.R."/>
            <person name="Berdy B."/>
            <person name="Zhao S."/>
            <person name="Lieberman T.D."/>
            <person name="Swanson P.K."/>
            <person name="Smith M."/>
            <person name="Roesemann S."/>
            <person name="Alexander J.E."/>
            <person name="Rich S.A."/>
            <person name="Livny J."/>
            <person name="Vlamakis H."/>
            <person name="Clish C."/>
            <person name="Bullock K."/>
            <person name="Deik A."/>
            <person name="Scott J."/>
            <person name="Pierce K.A."/>
            <person name="Xavier R.J."/>
            <person name="Alm E.J."/>
        </authorList>
    </citation>
    <scope>NUCLEOTIDE SEQUENCE [LARGE SCALE GENOMIC DNA]</scope>
    <source>
        <strain evidence="1 2">BIOML-A2</strain>
    </source>
</reference>
<protein>
    <submittedName>
        <fullName evidence="1">Uncharacterized protein</fullName>
    </submittedName>
</protein>
<comment type="caution">
    <text evidence="1">The sequence shown here is derived from an EMBL/GenBank/DDBJ whole genome shotgun (WGS) entry which is preliminary data.</text>
</comment>
<proteinExistence type="predicted"/>